<feature type="active site" description="Proton donor; for dehydratase activity" evidence="6">
    <location>
        <position position="1056"/>
    </location>
</feature>
<dbReference type="InterPro" id="IPR049552">
    <property type="entry name" value="PKS_DH_N"/>
</dbReference>
<evidence type="ECO:0000313" key="10">
    <source>
        <dbReference type="Proteomes" id="UP000623467"/>
    </source>
</evidence>
<proteinExistence type="predicted"/>
<dbReference type="PROSITE" id="PS00012">
    <property type="entry name" value="PHOSPHOPANTETHEINE"/>
    <property type="match status" value="1"/>
</dbReference>
<dbReference type="OrthoDB" id="329835at2759"/>
<dbReference type="SUPFAM" id="SSF52151">
    <property type="entry name" value="FabD/lysophospholipase-like"/>
    <property type="match status" value="1"/>
</dbReference>
<dbReference type="InterPro" id="IPR016036">
    <property type="entry name" value="Malonyl_transacylase_ACP-bd"/>
</dbReference>
<name>A0A8H6XWH7_9AGAR</name>
<keyword evidence="4" id="KW-0843">Virulence</keyword>
<dbReference type="InterPro" id="IPR057326">
    <property type="entry name" value="KR_dom"/>
</dbReference>
<dbReference type="CDD" id="cd00833">
    <property type="entry name" value="PKS"/>
    <property type="match status" value="1"/>
</dbReference>
<dbReference type="SUPFAM" id="SSF51735">
    <property type="entry name" value="NAD(P)-binding Rossmann-fold domains"/>
    <property type="match status" value="2"/>
</dbReference>
<evidence type="ECO:0000256" key="5">
    <source>
        <dbReference type="ARBA" id="ARBA00023268"/>
    </source>
</evidence>
<dbReference type="SMART" id="SM00825">
    <property type="entry name" value="PKS_KS"/>
    <property type="match status" value="1"/>
</dbReference>
<dbReference type="InterPro" id="IPR049551">
    <property type="entry name" value="PKS_DH_C"/>
</dbReference>
<dbReference type="Pfam" id="PF21089">
    <property type="entry name" value="PKS_DH_N"/>
    <property type="match status" value="1"/>
</dbReference>
<dbReference type="EMBL" id="JACAZH010000017">
    <property type="protein sequence ID" value="KAF7348014.1"/>
    <property type="molecule type" value="Genomic_DNA"/>
</dbReference>
<keyword evidence="3" id="KW-0808">Transferase</keyword>
<dbReference type="Pfam" id="PF08659">
    <property type="entry name" value="KR"/>
    <property type="match status" value="1"/>
</dbReference>
<dbReference type="InterPro" id="IPR042104">
    <property type="entry name" value="PKS_dehydratase_sf"/>
</dbReference>
<dbReference type="InterPro" id="IPR013968">
    <property type="entry name" value="PKS_KR"/>
</dbReference>
<dbReference type="Pfam" id="PF00550">
    <property type="entry name" value="PP-binding"/>
    <property type="match status" value="1"/>
</dbReference>
<dbReference type="GO" id="GO:0004315">
    <property type="term" value="F:3-oxoacyl-[acyl-carrier-protein] synthase activity"/>
    <property type="evidence" value="ECO:0007669"/>
    <property type="project" value="InterPro"/>
</dbReference>
<dbReference type="InterPro" id="IPR018201">
    <property type="entry name" value="Ketoacyl_synth_AS"/>
</dbReference>
<dbReference type="InterPro" id="IPR006162">
    <property type="entry name" value="Ppantetheine_attach_site"/>
</dbReference>
<dbReference type="GO" id="GO:0006633">
    <property type="term" value="P:fatty acid biosynthetic process"/>
    <property type="evidence" value="ECO:0007669"/>
    <property type="project" value="InterPro"/>
</dbReference>
<dbReference type="InterPro" id="IPR014030">
    <property type="entry name" value="Ketoacyl_synth_N"/>
</dbReference>
<protein>
    <submittedName>
        <fullName evidence="9">Putative polyketide synthase</fullName>
    </submittedName>
</protein>
<keyword evidence="10" id="KW-1185">Reference proteome</keyword>
<dbReference type="Gene3D" id="3.40.47.10">
    <property type="match status" value="1"/>
</dbReference>
<dbReference type="Pfam" id="PF00698">
    <property type="entry name" value="Acyl_transf_1"/>
    <property type="match status" value="1"/>
</dbReference>
<organism evidence="9 10">
    <name type="scientific">Mycena sanguinolenta</name>
    <dbReference type="NCBI Taxonomy" id="230812"/>
    <lineage>
        <taxon>Eukaryota</taxon>
        <taxon>Fungi</taxon>
        <taxon>Dikarya</taxon>
        <taxon>Basidiomycota</taxon>
        <taxon>Agaricomycotina</taxon>
        <taxon>Agaricomycetes</taxon>
        <taxon>Agaricomycetidae</taxon>
        <taxon>Agaricales</taxon>
        <taxon>Marasmiineae</taxon>
        <taxon>Mycenaceae</taxon>
        <taxon>Mycena</taxon>
    </lineage>
</organism>
<dbReference type="InterPro" id="IPR036291">
    <property type="entry name" value="NAD(P)-bd_dom_sf"/>
</dbReference>
<dbReference type="Gene3D" id="3.40.366.10">
    <property type="entry name" value="Malonyl-Coenzyme A Acyl Carrier Protein, domain 2"/>
    <property type="match status" value="1"/>
</dbReference>
<feature type="domain" description="PKS/mFAS DH" evidence="8">
    <location>
        <begin position="853"/>
        <end position="1145"/>
    </location>
</feature>
<dbReference type="PANTHER" id="PTHR43775">
    <property type="entry name" value="FATTY ACID SYNTHASE"/>
    <property type="match status" value="1"/>
</dbReference>
<dbReference type="Pfam" id="PF00109">
    <property type="entry name" value="ketoacyl-synt"/>
    <property type="match status" value="1"/>
</dbReference>
<dbReference type="InterPro" id="IPR032821">
    <property type="entry name" value="PKS_assoc"/>
</dbReference>
<evidence type="ECO:0000256" key="2">
    <source>
        <dbReference type="ARBA" id="ARBA00022553"/>
    </source>
</evidence>
<dbReference type="InterPro" id="IPR014043">
    <property type="entry name" value="Acyl_transferase_dom"/>
</dbReference>
<dbReference type="PROSITE" id="PS52019">
    <property type="entry name" value="PKS_MFAS_DH"/>
    <property type="match status" value="1"/>
</dbReference>
<feature type="domain" description="Ketosynthase family 3 (KS3)" evidence="7">
    <location>
        <begin position="6"/>
        <end position="417"/>
    </location>
</feature>
<keyword evidence="1" id="KW-0596">Phosphopantetheine</keyword>
<gene>
    <name evidence="9" type="ORF">MSAN_01753600</name>
</gene>
<dbReference type="GO" id="GO:0044550">
    <property type="term" value="P:secondary metabolite biosynthetic process"/>
    <property type="evidence" value="ECO:0007669"/>
    <property type="project" value="UniProtKB-ARBA"/>
</dbReference>
<evidence type="ECO:0000256" key="4">
    <source>
        <dbReference type="ARBA" id="ARBA00023026"/>
    </source>
</evidence>
<dbReference type="Pfam" id="PF16197">
    <property type="entry name" value="KAsynt_C_assoc"/>
    <property type="match status" value="1"/>
</dbReference>
<keyword evidence="5" id="KW-0511">Multifunctional enzyme</keyword>
<dbReference type="InterPro" id="IPR020807">
    <property type="entry name" value="PKS_DH"/>
</dbReference>
<dbReference type="Pfam" id="PF14765">
    <property type="entry name" value="PS-DH"/>
    <property type="match status" value="1"/>
</dbReference>
<feature type="region of interest" description="N-terminal hotdog fold" evidence="6">
    <location>
        <begin position="853"/>
        <end position="983"/>
    </location>
</feature>
<dbReference type="InterPro" id="IPR014031">
    <property type="entry name" value="Ketoacyl_synth_C"/>
</dbReference>
<dbReference type="Pfam" id="PF07993">
    <property type="entry name" value="NAD_binding_4"/>
    <property type="match status" value="1"/>
</dbReference>
<evidence type="ECO:0000256" key="6">
    <source>
        <dbReference type="PROSITE-ProRule" id="PRU01363"/>
    </source>
</evidence>
<evidence type="ECO:0000256" key="3">
    <source>
        <dbReference type="ARBA" id="ARBA00022679"/>
    </source>
</evidence>
<dbReference type="PANTHER" id="PTHR43775:SF37">
    <property type="entry name" value="SI:DKEY-61P9.11"/>
    <property type="match status" value="1"/>
</dbReference>
<dbReference type="InterPro" id="IPR009081">
    <property type="entry name" value="PP-bd_ACP"/>
</dbReference>
<sequence>MDHQIAQPIAIVGVAADLPSGTYSETNLNHSQFFDFLLNAGEAYEYIPASRFNIEAWKGHGLGQIAAEKGSFLKDIDHFDHVEFGISSRDARAMAAATRKLLEQTFLALLDSGINYRKQSVGCFMSGTSIELLNVSNPDEYEPRGSFAATPAMIANRVSNRLDLLGPSIPVDTACSSSMTALHTAVQAILVGDCKAAVVGGCQLNHRQASVLSSDGKCKPFDASADGFARAEGCVVVVIKPLRDALRDHDHIYATILGTAVNSTGLGGPPGAPVAESQAKVMEIAFERAGRNPRDVAYVEVHATGTAKGDPTEANWVGQHFQRSKELLIGSVKGNIGHTEIAAFLVSLSKVLSIFEHKLIPPNVNLSTLNPAIKWREYNLRVPTHPTPLPSADSGKIVISMASSGIGGSNGHVVLEAPPEPSSVFQGSFPGQGINAPVLLMAAGLSPRSASAIADHILKILESAPPSEYALTSTILGRRSKQMNWRSYAVTAPGSSQIQFSTPKYSGRDVNPLIFVFSGQGPQHESMGRQLFSTFPAFRESILEMDAVFQRKTSKSVIHDYGLFDSGSPSSFQFPSVWPISLTLPAIAMFQIAMFDLLVHLGVTPDIVLGHSAGETAVLYASGAASKAMAVELAIIRGQIFSALEVSGGTMAALSCTTQETEELIARYASIAGESIVEVACLNSPCAVAISGHERSIDGVLELAQQGGIFARKIRTHVPIHSSMMDACRDRYRASVQDLFDRYPGDHVPKICTHSTLTARPFSGPFDAEYFWSNTRSQVLFAPAIQNLAGSSTFVEIAPHPVLSPYLSDMSTNDSSSTVLSSGNSPPPVTTVLILRFSIPPPYSQSKIRLPPYPFLKKQFPLFPDTRDTRFHYGPINHSHLKLNRDTHPTLSEHVIRGEPIWPAAGFLEMALEFGAAVLFNVNFRAMLPLSAESPVPIDVTLDGSYWKVSSSIPEARMGPISKDSHIERMHADGYLSFEVPPDYDDLDISEIRRRCDSHADSEFYPSLTYFSAYGPKFQRVTNLYYGLNEALVSIRGMDGSLTKENSYILHPAVLDACFHITTYRPFTGDFAPNNYYLPSRIGELILHQPPKAEYFPSHVYAYVQLFGWMPESMRYEITVVNDLGKRLCTLRNFEMVKHQISPSREISSPLHVSIQPIFHGTRISGPPLYGCDSEKSAPVCGENQHSDTASQNLAMISTLCLRNAISSLNRQQVIRICILSDMTWFVMRVIKEIRGEFPHMAIEISIPESCILSEEISQPFRVVRRETKFLDAGIFVDIVMLFGWTLWGAELNPRSLITNCDNILLPGGTLILGCSALDHSFAVNGSAHSSLHRLPAFDSTQHVAVLEEMGYSVLYTAHCSASEAFCFTVDAQKPSWKPEASPKYALLDDDAFVFNYKFGDEEQLQWDFSGLTPSQELDIWVLAVEGLDTAAGLGLVRALRREYLFWNIRFVSFPATFTEEIQLDSLRTLPSCMREEPEIIFSPTGEPLVPRIAPPFCSPLSRHDLAPDHAIAEIHRTFRFPDFSVFMASLIQVNSDVAECAPGSLVVGLHHRPSEGRTTIDLGSTCVMPSTISLDDIVDRIPGLVVSVLGPGLNAYSRPYRIHALSVLITHCDTLIGSTVCEIYSRDGLKFSRARHDASILDLVRMGSANFDLIISGYEDEIHAQVLRILLRPSGGKLFLWRRELPSILRDDPCSIGAALRAAGSTEFLTNAGDREGLLRSTPPETHDSLPVDNNNTGAVFDPEKTYVILGGIGSLGASVAVFMVQRGARHIIVTSRSGEKSLQVRKKSSLIVQRIFAYLRSLEFLDIRLEAVDATSPTSMGRFFDSIDRPIGGCFILTAVLADGLFPTLTEQQFTAVYASKTGVFETLHQTADTSVMDFIVAFSSVSSLVGTGGQANYCAANAALEEQILALTNGFAFVCPAINDSAMMDPDSDGSRLSHLTEWSISTDEMVLWLDDALGKYQRGARFHKYIPNLDWDAMHRTHGMAKLGAHLLRQLARDGPAETQAGSESAIVKASSIIRNVLNISEDTFSAEVPLTSYGIDSLSAARLSFALRSVVEVTQLQLLADNSLADIISKFSEFSPGSGFLQENERPGTKSTGNSVLMDGLVRKFAHRMACLPKSSTLDFQTPQVQNVLLTGSTGALGSHLLAHLLARDDIQHVYALNRSRDGGHLLDRQAAALQIQGLSPALAHSEKLTLIVGDLEKENFGISADLMDELRSSVTHVIHNAWRVDFLAPLSDFEPLLLGTNRLLEFAIKSPRSVPPSFSFISTIGVYQNLHANITSAPEASIVDAAVADRTGYVGSKWVGERLVQMASETRYLNTNVIRVGLLTGSANGSWDVSQWFPSLIQSGVHIGCLPDGDDVISWIPISDAAAAIVDMRSTMNETLHLVHPKPTTWKAIIEPVASALNVPLVPYAEWKPGEQGESGGATALKLLDYFQFGLKPAKNSESMGLLPRVDLCKGLHASETLRDEHVSPLDSTDVEKWVEYWREVGFLPYVRFD</sequence>
<keyword evidence="2" id="KW-0597">Phosphoprotein</keyword>
<feature type="active site" description="Proton acceptor; for dehydratase activity" evidence="6">
    <location>
        <position position="894"/>
    </location>
</feature>
<feature type="region of interest" description="C-terminal hotdog fold" evidence="6">
    <location>
        <begin position="995"/>
        <end position="1145"/>
    </location>
</feature>
<dbReference type="PROSITE" id="PS00606">
    <property type="entry name" value="KS3_1"/>
    <property type="match status" value="1"/>
</dbReference>
<reference evidence="9" key="1">
    <citation type="submission" date="2020-05" db="EMBL/GenBank/DDBJ databases">
        <title>Mycena genomes resolve the evolution of fungal bioluminescence.</title>
        <authorList>
            <person name="Tsai I.J."/>
        </authorList>
    </citation>
    <scope>NUCLEOTIDE SEQUENCE</scope>
    <source>
        <strain evidence="9">160909Yilan</strain>
    </source>
</reference>
<dbReference type="SMART" id="SM00826">
    <property type="entry name" value="PKS_DH"/>
    <property type="match status" value="1"/>
</dbReference>
<dbReference type="InterPro" id="IPR013120">
    <property type="entry name" value="FAR_NAD-bd"/>
</dbReference>
<dbReference type="Pfam" id="PF02801">
    <property type="entry name" value="Ketoacyl-synt_C"/>
    <property type="match status" value="1"/>
</dbReference>
<dbReference type="SUPFAM" id="SSF53901">
    <property type="entry name" value="Thiolase-like"/>
    <property type="match status" value="1"/>
</dbReference>
<dbReference type="PROSITE" id="PS52004">
    <property type="entry name" value="KS3_2"/>
    <property type="match status" value="1"/>
</dbReference>
<dbReference type="Gene3D" id="3.40.50.720">
    <property type="entry name" value="NAD(P)-binding Rossmann-like Domain"/>
    <property type="match status" value="2"/>
</dbReference>
<evidence type="ECO:0000259" key="8">
    <source>
        <dbReference type="PROSITE" id="PS52019"/>
    </source>
</evidence>
<evidence type="ECO:0000256" key="1">
    <source>
        <dbReference type="ARBA" id="ARBA00022450"/>
    </source>
</evidence>
<dbReference type="SMART" id="SM00827">
    <property type="entry name" value="PKS_AT"/>
    <property type="match status" value="1"/>
</dbReference>
<dbReference type="InterPro" id="IPR001227">
    <property type="entry name" value="Ac_transferase_dom_sf"/>
</dbReference>
<evidence type="ECO:0000313" key="9">
    <source>
        <dbReference type="EMBL" id="KAF7348014.1"/>
    </source>
</evidence>
<dbReference type="SUPFAM" id="SSF55048">
    <property type="entry name" value="Probable ACP-binding domain of malonyl-CoA ACP transacylase"/>
    <property type="match status" value="1"/>
</dbReference>
<dbReference type="SMART" id="SM00822">
    <property type="entry name" value="PKS_KR"/>
    <property type="match status" value="1"/>
</dbReference>
<dbReference type="GO" id="GO:0004312">
    <property type="term" value="F:fatty acid synthase activity"/>
    <property type="evidence" value="ECO:0007669"/>
    <property type="project" value="TreeGrafter"/>
</dbReference>
<dbReference type="InterPro" id="IPR016039">
    <property type="entry name" value="Thiolase-like"/>
</dbReference>
<dbReference type="InterPro" id="IPR049900">
    <property type="entry name" value="PKS_mFAS_DH"/>
</dbReference>
<accession>A0A8H6XWH7</accession>
<dbReference type="InterPro" id="IPR020841">
    <property type="entry name" value="PKS_Beta-ketoAc_synthase_dom"/>
</dbReference>
<evidence type="ECO:0000259" key="7">
    <source>
        <dbReference type="PROSITE" id="PS52004"/>
    </source>
</evidence>
<comment type="caution">
    <text evidence="9">The sequence shown here is derived from an EMBL/GenBank/DDBJ whole genome shotgun (WGS) entry which is preliminary data.</text>
</comment>
<dbReference type="Gene3D" id="3.10.129.110">
    <property type="entry name" value="Polyketide synthase dehydratase"/>
    <property type="match status" value="1"/>
</dbReference>
<dbReference type="Proteomes" id="UP000623467">
    <property type="component" value="Unassembled WGS sequence"/>
</dbReference>
<dbReference type="InterPro" id="IPR016035">
    <property type="entry name" value="Acyl_Trfase/lysoPLipase"/>
</dbReference>
<dbReference type="InterPro" id="IPR050091">
    <property type="entry name" value="PKS_NRPS_Biosynth_Enz"/>
</dbReference>